<reference evidence="1 2" key="1">
    <citation type="journal article" date="2024" name="Chem. Sci.">
        <title>Discovery of megapolipeptins by genome mining of a Burkholderiales bacteria collection.</title>
        <authorList>
            <person name="Paulo B.S."/>
            <person name="Recchia M.J.J."/>
            <person name="Lee S."/>
            <person name="Fergusson C.H."/>
            <person name="Romanowski S.B."/>
            <person name="Hernandez A."/>
            <person name="Krull N."/>
            <person name="Liu D.Y."/>
            <person name="Cavanagh H."/>
            <person name="Bos A."/>
            <person name="Gray C.A."/>
            <person name="Murphy B.T."/>
            <person name="Linington R.G."/>
            <person name="Eustaquio A.S."/>
        </authorList>
    </citation>
    <scope>NUCLEOTIDE SEQUENCE [LARGE SCALE GENOMIC DNA]</scope>
    <source>
        <strain evidence="1 2">RL16-012-BIC-B</strain>
    </source>
</reference>
<dbReference type="RefSeq" id="WP_408326141.1">
    <property type="nucleotide sequence ID" value="NZ_JAQQFH010000002.1"/>
</dbReference>
<accession>A0ABW8ZKZ1</accession>
<dbReference type="Proteomes" id="UP001629249">
    <property type="component" value="Unassembled WGS sequence"/>
</dbReference>
<dbReference type="EMBL" id="JAQQFN010000005">
    <property type="protein sequence ID" value="MFL9883260.1"/>
    <property type="molecule type" value="Genomic_DNA"/>
</dbReference>
<name>A0ABW8ZKZ1_9BURK</name>
<proteinExistence type="predicted"/>
<evidence type="ECO:0000313" key="2">
    <source>
        <dbReference type="Proteomes" id="UP001629249"/>
    </source>
</evidence>
<organism evidence="1 2">
    <name type="scientific">Paraburkholderia agricolaris</name>
    <dbReference type="NCBI Taxonomy" id="2152888"/>
    <lineage>
        <taxon>Bacteria</taxon>
        <taxon>Pseudomonadati</taxon>
        <taxon>Pseudomonadota</taxon>
        <taxon>Betaproteobacteria</taxon>
        <taxon>Burkholderiales</taxon>
        <taxon>Burkholderiaceae</taxon>
        <taxon>Paraburkholderia</taxon>
    </lineage>
</organism>
<comment type="caution">
    <text evidence="1">The sequence shown here is derived from an EMBL/GenBank/DDBJ whole genome shotgun (WGS) entry which is preliminary data.</text>
</comment>
<sequence>MSRANVLISLIHRGEVVRHLLRVIVPVLFLGTYARGAMTREPSFRQNPQPAIRDEVTMTIDRAPGPFDSVEVNVLYQVANSQCIRMLRGSGATPVLEKSIRIDLERVGNDRYEGEMVADLMQDEDYYGLGVCHWIVESVNAEATINSLVLGAGIVMADSNAPRTVERFFANRSYYDSKQKRVITGNANRQDFGADANDTFSIVLSVKEGPR</sequence>
<evidence type="ECO:0000313" key="1">
    <source>
        <dbReference type="EMBL" id="MFL9883260.1"/>
    </source>
</evidence>
<gene>
    <name evidence="1" type="ORF">PQR66_09505</name>
</gene>
<protein>
    <submittedName>
        <fullName evidence="1">Uncharacterized protein</fullName>
    </submittedName>
</protein>
<keyword evidence="2" id="KW-1185">Reference proteome</keyword>